<comment type="caution">
    <text evidence="2">The sequence shown here is derived from an EMBL/GenBank/DDBJ whole genome shotgun (WGS) entry which is preliminary data.</text>
</comment>
<protein>
    <submittedName>
        <fullName evidence="2">Uncharacterized protein</fullName>
    </submittedName>
</protein>
<gene>
    <name evidence="2" type="ORF">BMF94_3900</name>
</gene>
<dbReference type="EMBL" id="PJQD01000042">
    <property type="protein sequence ID" value="POY73062.1"/>
    <property type="molecule type" value="Genomic_DNA"/>
</dbReference>
<feature type="compositionally biased region" description="Basic and acidic residues" evidence="1">
    <location>
        <begin position="144"/>
        <end position="159"/>
    </location>
</feature>
<dbReference type="AlphaFoldDB" id="A0A2S5B8F7"/>
<feature type="region of interest" description="Disordered" evidence="1">
    <location>
        <begin position="144"/>
        <end position="167"/>
    </location>
</feature>
<dbReference type="GO" id="GO:0005737">
    <property type="term" value="C:cytoplasm"/>
    <property type="evidence" value="ECO:0007669"/>
    <property type="project" value="TreeGrafter"/>
</dbReference>
<accession>A0A2S5B8F7</accession>
<feature type="compositionally biased region" description="Basic and acidic residues" evidence="1">
    <location>
        <begin position="60"/>
        <end position="76"/>
    </location>
</feature>
<evidence type="ECO:0000256" key="1">
    <source>
        <dbReference type="SAM" id="MobiDB-lite"/>
    </source>
</evidence>
<reference evidence="2 3" key="1">
    <citation type="journal article" date="2018" name="Front. Microbiol.">
        <title>Prospects for Fungal Bioremediation of Acidic Radioactive Waste Sites: Characterization and Genome Sequence of Rhodotorula taiwanensis MD1149.</title>
        <authorList>
            <person name="Tkavc R."/>
            <person name="Matrosova V.Y."/>
            <person name="Grichenko O.E."/>
            <person name="Gostincar C."/>
            <person name="Volpe R.P."/>
            <person name="Klimenkova P."/>
            <person name="Gaidamakova E.K."/>
            <person name="Zhou C.E."/>
            <person name="Stewart B.J."/>
            <person name="Lyman M.G."/>
            <person name="Malfatti S.A."/>
            <person name="Rubinfeld B."/>
            <person name="Courtot M."/>
            <person name="Singh J."/>
            <person name="Dalgard C.L."/>
            <person name="Hamilton T."/>
            <person name="Frey K.G."/>
            <person name="Gunde-Cimerman N."/>
            <person name="Dugan L."/>
            <person name="Daly M.J."/>
        </authorList>
    </citation>
    <scope>NUCLEOTIDE SEQUENCE [LARGE SCALE GENOMIC DNA]</scope>
    <source>
        <strain evidence="2 3">MD1149</strain>
    </source>
</reference>
<sequence>MPHSLVVEGDKVIEKSADGEIIKTSDYNHVIGGYKATLKKANVSEEAKAEARALLHDLEKAHKPFEESGEAEEHYSSTRHRRKSVSQPSPEKEETEGAEQPHHKPHRYEEPGDELPLPHEGETHEEIVHRHRVAGTFKGILHRQDASEETKAHARDCLDKMGVSYEE</sequence>
<feature type="region of interest" description="Disordered" evidence="1">
    <location>
        <begin position="60"/>
        <end position="128"/>
    </location>
</feature>
<proteinExistence type="predicted"/>
<evidence type="ECO:0000313" key="3">
    <source>
        <dbReference type="Proteomes" id="UP000237144"/>
    </source>
</evidence>
<dbReference type="PANTHER" id="PTHR36576:SF1">
    <property type="entry name" value="UPF0654 PROTEIN C11D3.01C-RELATED"/>
    <property type="match status" value="1"/>
</dbReference>
<dbReference type="InterPro" id="IPR018824">
    <property type="entry name" value="Conidiation-specific_6"/>
</dbReference>
<keyword evidence="3" id="KW-1185">Reference proteome</keyword>
<dbReference type="OrthoDB" id="5419162at2759"/>
<dbReference type="InterPro" id="IPR052670">
    <property type="entry name" value="UPF0654_domain"/>
</dbReference>
<dbReference type="PANTHER" id="PTHR36576">
    <property type="entry name" value="UPF0654 PROTEIN C11D3.01C-RELATED"/>
    <property type="match status" value="1"/>
</dbReference>
<dbReference type="Proteomes" id="UP000237144">
    <property type="component" value="Unassembled WGS sequence"/>
</dbReference>
<dbReference type="Pfam" id="PF10346">
    <property type="entry name" value="Con-6"/>
    <property type="match status" value="2"/>
</dbReference>
<name>A0A2S5B8F7_9BASI</name>
<feature type="compositionally biased region" description="Basic and acidic residues" evidence="1">
    <location>
        <begin position="99"/>
        <end position="128"/>
    </location>
</feature>
<organism evidence="2 3">
    <name type="scientific">Rhodotorula taiwanensis</name>
    <dbReference type="NCBI Taxonomy" id="741276"/>
    <lineage>
        <taxon>Eukaryota</taxon>
        <taxon>Fungi</taxon>
        <taxon>Dikarya</taxon>
        <taxon>Basidiomycota</taxon>
        <taxon>Pucciniomycotina</taxon>
        <taxon>Microbotryomycetes</taxon>
        <taxon>Sporidiobolales</taxon>
        <taxon>Sporidiobolaceae</taxon>
        <taxon>Rhodotorula</taxon>
    </lineage>
</organism>
<evidence type="ECO:0000313" key="2">
    <source>
        <dbReference type="EMBL" id="POY73062.1"/>
    </source>
</evidence>